<proteinExistence type="predicted"/>
<feature type="transmembrane region" description="Helical" evidence="3">
    <location>
        <begin position="187"/>
        <end position="211"/>
    </location>
</feature>
<feature type="transmembrane region" description="Helical" evidence="3">
    <location>
        <begin position="61"/>
        <end position="80"/>
    </location>
</feature>
<sequence length="233" mass="25971">MKRKWTVTVVTLAAILTVIVAGVALFHDRKYNIISILIALLSCVPFFLAYEKKQMKTTEMILVAVMVALSSVGRIIFAPIPGFKPVTAITVITALYFGPQAGFLTGSLSAVISNLFFGQGPWTPFQMFGWGIIGLLGGLLQKWLLESNHWRIRLSLFGIFAGVAYSMIMDIWTVLSLDGTWSWTRYWTSIGLALPFTLEYAVSNVIFLMVLTKPIGTKLQRVKKKYGLDESYS</sequence>
<reference evidence="4" key="1">
    <citation type="submission" date="2020-08" db="EMBL/GenBank/DDBJ databases">
        <title>Genome public.</title>
        <authorList>
            <person name="Liu C."/>
            <person name="Sun Q."/>
        </authorList>
    </citation>
    <scope>NUCLEOTIDE SEQUENCE</scope>
    <source>
        <strain evidence="4">NSJ-31</strain>
    </source>
</reference>
<accession>A0A926DXA6</accession>
<comment type="caution">
    <text evidence="4">The sequence shown here is derived from an EMBL/GenBank/DDBJ whole genome shotgun (WGS) entry which is preliminary data.</text>
</comment>
<keyword evidence="3" id="KW-0472">Membrane</keyword>
<dbReference type="AlphaFoldDB" id="A0A926DXA6"/>
<feature type="transmembrane region" description="Helical" evidence="3">
    <location>
        <begin position="125"/>
        <end position="144"/>
    </location>
</feature>
<feature type="transmembrane region" description="Helical" evidence="3">
    <location>
        <begin position="156"/>
        <end position="175"/>
    </location>
</feature>
<dbReference type="Proteomes" id="UP000653127">
    <property type="component" value="Unassembled WGS sequence"/>
</dbReference>
<gene>
    <name evidence="4" type="ORF">H8711_09275</name>
</gene>
<dbReference type="PANTHER" id="PTHR37815">
    <property type="entry name" value="UPF0397 PROTEIN BC_2624-RELATED"/>
    <property type="match status" value="1"/>
</dbReference>
<name>A0A926DXA6_9FIRM</name>
<evidence type="ECO:0000256" key="2">
    <source>
        <dbReference type="ARBA" id="ARBA00022989"/>
    </source>
</evidence>
<keyword evidence="5" id="KW-1185">Reference proteome</keyword>
<dbReference type="GO" id="GO:0016020">
    <property type="term" value="C:membrane"/>
    <property type="evidence" value="ECO:0007669"/>
    <property type="project" value="InterPro"/>
</dbReference>
<dbReference type="InterPro" id="IPR009825">
    <property type="entry name" value="ECF_substrate-spec-like"/>
</dbReference>
<organism evidence="4 5">
    <name type="scientific">Ligaoa zhengdingensis</name>
    <dbReference type="NCBI Taxonomy" id="2763658"/>
    <lineage>
        <taxon>Bacteria</taxon>
        <taxon>Bacillati</taxon>
        <taxon>Bacillota</taxon>
        <taxon>Clostridia</taxon>
        <taxon>Eubacteriales</taxon>
        <taxon>Oscillospiraceae</taxon>
        <taxon>Ligaoa</taxon>
    </lineage>
</organism>
<dbReference type="PANTHER" id="PTHR37815:SF3">
    <property type="entry name" value="UPF0397 PROTEIN SPR0429"/>
    <property type="match status" value="1"/>
</dbReference>
<dbReference type="RefSeq" id="WP_249283193.1">
    <property type="nucleotide sequence ID" value="NZ_JACRST010000014.1"/>
</dbReference>
<evidence type="ECO:0000256" key="1">
    <source>
        <dbReference type="ARBA" id="ARBA00022692"/>
    </source>
</evidence>
<evidence type="ECO:0000256" key="3">
    <source>
        <dbReference type="SAM" id="Phobius"/>
    </source>
</evidence>
<feature type="transmembrane region" description="Helical" evidence="3">
    <location>
        <begin position="31"/>
        <end position="49"/>
    </location>
</feature>
<protein>
    <submittedName>
        <fullName evidence="4">ECF transporter S component</fullName>
    </submittedName>
</protein>
<keyword evidence="1 3" id="KW-0812">Transmembrane</keyword>
<dbReference type="Pfam" id="PF07155">
    <property type="entry name" value="ECF-ribofla_trS"/>
    <property type="match status" value="1"/>
</dbReference>
<evidence type="ECO:0000313" key="4">
    <source>
        <dbReference type="EMBL" id="MBC8547118.1"/>
    </source>
</evidence>
<evidence type="ECO:0000313" key="5">
    <source>
        <dbReference type="Proteomes" id="UP000653127"/>
    </source>
</evidence>
<dbReference type="EMBL" id="JACRST010000014">
    <property type="protein sequence ID" value="MBC8547118.1"/>
    <property type="molecule type" value="Genomic_DNA"/>
</dbReference>
<dbReference type="Gene3D" id="1.10.1760.20">
    <property type="match status" value="1"/>
</dbReference>
<keyword evidence="2 3" id="KW-1133">Transmembrane helix</keyword>